<evidence type="ECO:0000256" key="11">
    <source>
        <dbReference type="ARBA" id="ARBA00023157"/>
    </source>
</evidence>
<dbReference type="OrthoDB" id="3685at2759"/>
<dbReference type="AlphaFoldDB" id="A0A1X7VRQ7"/>
<evidence type="ECO:0000256" key="5">
    <source>
        <dbReference type="ARBA" id="ARBA00022555"/>
    </source>
</evidence>
<evidence type="ECO:0000256" key="10">
    <source>
        <dbReference type="ARBA" id="ARBA00022884"/>
    </source>
</evidence>
<dbReference type="GO" id="GO:0005524">
    <property type="term" value="F:ATP binding"/>
    <property type="evidence" value="ECO:0007669"/>
    <property type="project" value="UniProtKB-KW"/>
</dbReference>
<dbReference type="EnsemblMetazoa" id="Aqu2.1.42559_001">
    <property type="protein sequence ID" value="Aqu2.1.42559_001"/>
    <property type="gene ID" value="Aqu2.1.42559"/>
</dbReference>
<dbReference type="SUPFAM" id="SSF53254">
    <property type="entry name" value="Phosphoglycerate mutase-like"/>
    <property type="match status" value="1"/>
</dbReference>
<comment type="catalytic activity">
    <reaction evidence="12">
        <text>5-taurinomethyluridine(34) in tRNA + S-sulfanyl-L-cysteinyl-[protein] + AH2 + ATP = 5-taurinomethyl-2-thiouridine(34) in tRNA + L-cysteinyl-[protein] + A + AMP + diphosphate + H(+)</text>
        <dbReference type="Rhea" id="RHEA:47040"/>
        <dbReference type="Rhea" id="RHEA-COMP:10131"/>
        <dbReference type="Rhea" id="RHEA-COMP:11726"/>
        <dbReference type="Rhea" id="RHEA-COMP:11732"/>
        <dbReference type="Rhea" id="RHEA-COMP:11733"/>
        <dbReference type="ChEBI" id="CHEBI:13193"/>
        <dbReference type="ChEBI" id="CHEBI:15378"/>
        <dbReference type="ChEBI" id="CHEBI:17499"/>
        <dbReference type="ChEBI" id="CHEBI:29950"/>
        <dbReference type="ChEBI" id="CHEBI:30616"/>
        <dbReference type="ChEBI" id="CHEBI:33019"/>
        <dbReference type="ChEBI" id="CHEBI:61963"/>
        <dbReference type="ChEBI" id="CHEBI:87171"/>
        <dbReference type="ChEBI" id="CHEBI:87172"/>
        <dbReference type="ChEBI" id="CHEBI:456215"/>
        <dbReference type="EC" id="2.8.1.14"/>
    </reaction>
</comment>
<dbReference type="PANTHER" id="PTHR11933">
    <property type="entry name" value="TRNA 5-METHYLAMINOMETHYL-2-THIOURIDYLATE -METHYLTRANSFERASE"/>
    <property type="match status" value="1"/>
</dbReference>
<dbReference type="InterPro" id="IPR029033">
    <property type="entry name" value="His_PPase_superfam"/>
</dbReference>
<proteinExistence type="inferred from homology"/>
<evidence type="ECO:0000256" key="9">
    <source>
        <dbReference type="ARBA" id="ARBA00022840"/>
    </source>
</evidence>
<dbReference type="Pfam" id="PF03054">
    <property type="entry name" value="tRNA_Me_trans"/>
    <property type="match status" value="1"/>
</dbReference>
<dbReference type="GO" id="GO:0061708">
    <property type="term" value="F:tRNA-5-taurinomethyluridine 2-sulfurtransferase"/>
    <property type="evidence" value="ECO:0007669"/>
    <property type="project" value="UniProtKB-EC"/>
</dbReference>
<dbReference type="Pfam" id="PF00300">
    <property type="entry name" value="His_Phos_1"/>
    <property type="match status" value="1"/>
</dbReference>
<feature type="domain" description="tRNA-specific 2-thiouridylase MnmA-like C-terminal" evidence="13">
    <location>
        <begin position="284"/>
        <end position="355"/>
    </location>
</feature>
<keyword evidence="7" id="KW-0819">tRNA processing</keyword>
<keyword evidence="5" id="KW-0820">tRNA-binding</keyword>
<evidence type="ECO:0000259" key="13">
    <source>
        <dbReference type="Pfam" id="PF20258"/>
    </source>
</evidence>
<dbReference type="Gene3D" id="2.30.30.280">
    <property type="entry name" value="Adenine nucleotide alpha hydrolases-like domains"/>
    <property type="match status" value="1"/>
</dbReference>
<dbReference type="GO" id="GO:0002143">
    <property type="term" value="P:tRNA wobble position uridine thiolation"/>
    <property type="evidence" value="ECO:0007669"/>
    <property type="project" value="TreeGrafter"/>
</dbReference>
<reference evidence="15" key="1">
    <citation type="submission" date="2017-05" db="UniProtKB">
        <authorList>
            <consortium name="EnsemblMetazoa"/>
        </authorList>
    </citation>
    <scope>IDENTIFICATION</scope>
</reference>
<dbReference type="FunCoup" id="A0A1X7VRQ7">
    <property type="interactions" value="319"/>
</dbReference>
<evidence type="ECO:0000256" key="4">
    <source>
        <dbReference type="ARBA" id="ARBA00011953"/>
    </source>
</evidence>
<evidence type="ECO:0000256" key="8">
    <source>
        <dbReference type="ARBA" id="ARBA00022741"/>
    </source>
</evidence>
<dbReference type="FunFam" id="3.40.50.620:FF:000104">
    <property type="entry name" value="Mitochondrial tRNA-specific 2-thiouridylase 1"/>
    <property type="match status" value="1"/>
</dbReference>
<dbReference type="InterPro" id="IPR004506">
    <property type="entry name" value="MnmA-like"/>
</dbReference>
<evidence type="ECO:0000256" key="3">
    <source>
        <dbReference type="ARBA" id="ARBA00006191"/>
    </source>
</evidence>
<dbReference type="GO" id="GO:0005739">
    <property type="term" value="C:mitochondrion"/>
    <property type="evidence" value="ECO:0007669"/>
    <property type="project" value="UniProtKB-SubCell"/>
</dbReference>
<keyword evidence="10" id="KW-0694">RNA-binding</keyword>
<dbReference type="Pfam" id="PF20259">
    <property type="entry name" value="tRNA_Me_trans_M"/>
    <property type="match status" value="1"/>
</dbReference>
<dbReference type="CDD" id="cd07067">
    <property type="entry name" value="HP_PGM_like"/>
    <property type="match status" value="1"/>
</dbReference>
<dbReference type="InterPro" id="IPR023382">
    <property type="entry name" value="MnmA-like_central_sf"/>
</dbReference>
<dbReference type="NCBIfam" id="TIGR00420">
    <property type="entry name" value="trmU"/>
    <property type="match status" value="1"/>
</dbReference>
<dbReference type="InterPro" id="IPR013078">
    <property type="entry name" value="His_Pase_superF_clade-1"/>
</dbReference>
<evidence type="ECO:0000256" key="2">
    <source>
        <dbReference type="ARBA" id="ARBA00004173"/>
    </source>
</evidence>
<comment type="similarity">
    <text evidence="3">Belongs to the MnmA/TRMU family.</text>
</comment>
<dbReference type="InterPro" id="IPR046885">
    <property type="entry name" value="MnmA-like_C"/>
</dbReference>
<comment type="subcellular location">
    <subcellularLocation>
        <location evidence="2">Mitochondrion</location>
    </subcellularLocation>
</comment>
<feature type="domain" description="tRNA-specific 2-thiouridylase MnmA-like central" evidence="14">
    <location>
        <begin position="215"/>
        <end position="276"/>
    </location>
</feature>
<keyword evidence="6" id="KW-0808">Transferase</keyword>
<keyword evidence="11" id="KW-1015">Disulfide bond</keyword>
<dbReference type="HAMAP" id="MF_00144">
    <property type="entry name" value="tRNA_thiouridyl_MnmA"/>
    <property type="match status" value="1"/>
</dbReference>
<dbReference type="Pfam" id="PF20258">
    <property type="entry name" value="tRNA_Me_trans_C"/>
    <property type="match status" value="1"/>
</dbReference>
<dbReference type="InterPro" id="IPR014729">
    <property type="entry name" value="Rossmann-like_a/b/a_fold"/>
</dbReference>
<evidence type="ECO:0000259" key="14">
    <source>
        <dbReference type="Pfam" id="PF20259"/>
    </source>
</evidence>
<dbReference type="Gene3D" id="3.40.50.1240">
    <property type="entry name" value="Phosphoglycerate mutase-like"/>
    <property type="match status" value="1"/>
</dbReference>
<dbReference type="NCBIfam" id="NF001138">
    <property type="entry name" value="PRK00143.1"/>
    <property type="match status" value="1"/>
</dbReference>
<dbReference type="PANTHER" id="PTHR11933:SF5">
    <property type="entry name" value="MITOCHONDRIAL TRNA-SPECIFIC 2-THIOURIDYLASE 1"/>
    <property type="match status" value="1"/>
</dbReference>
<dbReference type="SUPFAM" id="SSF52402">
    <property type="entry name" value="Adenine nucleotide alpha hydrolases-like"/>
    <property type="match status" value="1"/>
</dbReference>
<evidence type="ECO:0000256" key="12">
    <source>
        <dbReference type="ARBA" id="ARBA00049564"/>
    </source>
</evidence>
<accession>A0A1X7VRQ7</accession>
<dbReference type="STRING" id="400682.A0A1X7VRQ7"/>
<dbReference type="InParanoid" id="A0A1X7VRQ7"/>
<keyword evidence="9" id="KW-0067">ATP-binding</keyword>
<name>A0A1X7VRQ7_AMPQE</name>
<evidence type="ECO:0000313" key="15">
    <source>
        <dbReference type="EnsemblMetazoa" id="Aqu2.1.42559_001"/>
    </source>
</evidence>
<dbReference type="GO" id="GO:0000049">
    <property type="term" value="F:tRNA binding"/>
    <property type="evidence" value="ECO:0007669"/>
    <property type="project" value="UniProtKB-KW"/>
</dbReference>
<dbReference type="eggNOG" id="KOG2805">
    <property type="taxonomic scope" value="Eukaryota"/>
</dbReference>
<organism evidence="15">
    <name type="scientific">Amphimedon queenslandica</name>
    <name type="common">Sponge</name>
    <dbReference type="NCBI Taxonomy" id="400682"/>
    <lineage>
        <taxon>Eukaryota</taxon>
        <taxon>Metazoa</taxon>
        <taxon>Porifera</taxon>
        <taxon>Demospongiae</taxon>
        <taxon>Heteroscleromorpha</taxon>
        <taxon>Haplosclerida</taxon>
        <taxon>Niphatidae</taxon>
        <taxon>Amphimedon</taxon>
    </lineage>
</organism>
<evidence type="ECO:0000256" key="1">
    <source>
        <dbReference type="ARBA" id="ARBA00003986"/>
    </source>
</evidence>
<dbReference type="CDD" id="cd01998">
    <property type="entry name" value="MnmA_TRMU-like"/>
    <property type="match status" value="1"/>
</dbReference>
<comment type="function">
    <text evidence="1">Catalyzes the 2-thiolation of uridine at the wobble position (U34) of mitochondrial tRNA(Lys), tRNA(Glu) and tRNA(Gln). Required for the formation of 5-taurinomethyl-2-thiouridine (tm5s2U) of mitochondrial tRNA(Lys), tRNA(Glu), and tRNA(Gln) at the wobble position. ATP is required to activate the C2 atom of the wobble base.</text>
</comment>
<evidence type="ECO:0000256" key="6">
    <source>
        <dbReference type="ARBA" id="ARBA00022679"/>
    </source>
</evidence>
<protein>
    <recommendedName>
        <fullName evidence="4">tRNA-5-taurinomethyluridine 2-sulfurtransferase</fullName>
        <ecNumber evidence="4">2.8.1.14</ecNumber>
    </recommendedName>
</protein>
<dbReference type="EC" id="2.8.1.14" evidence="4"/>
<dbReference type="Gene3D" id="3.40.50.620">
    <property type="entry name" value="HUPs"/>
    <property type="match status" value="1"/>
</dbReference>
<dbReference type="InterPro" id="IPR046884">
    <property type="entry name" value="MnmA-like_central"/>
</dbReference>
<evidence type="ECO:0000256" key="7">
    <source>
        <dbReference type="ARBA" id="ARBA00022694"/>
    </source>
</evidence>
<keyword evidence="8" id="KW-0547">Nucleotide-binding</keyword>
<dbReference type="Gene3D" id="2.40.30.10">
    <property type="entry name" value="Translation factors"/>
    <property type="match status" value="1"/>
</dbReference>
<sequence length="586" mass="66512">MAMSGGVDSSVAALLLKQKGSLVVCKYCYYCFIGYNVVGFYMNNWDAQEENSQYCNVNNDFNDVKWVCQHIGIQYKQVNLIRHYWNEVFSYFIDGTNNGVTPNPDIMCNQRIKFGIFHSLIINKYRMDAIATGHYAQLSTNEQGVRLMKSADHFKDQTYFLSTVSQSSLLNTLFPIGHLTKKEVKEIAIENGLHRIAKKKESMGLCFIGKRNNSNFMREYIDGEEGLMINILTGEIMGKHNGHQYYTIGQRSGLGDGNGPLFVINKDINNNTLFIGPSHLLYSREIVTSKPYWIRNITSKVLQARIRHQGELVQCRIEDYEYGLRVFLSQPIRAVTPGQYIVFYSGEECLGGACIKNGVMAESANDSHSTVNEEKQHVFVMRHGERLDSVDSTWLLNNRDRPYDTPLTGKGKVEAHQLSLKRYSDKNIVHVVSSPFTRCLQTAQEVCRATGVTGIVTRNILSEIMTRGANMIKTPSVPSESNISNYDINVIEFDTKPLPKYPETIDESIARYKAAIQEIADEYYPNNVVLVTHQYGVETSMLLDTGGNNAVYEASYCGNVELIREGRDGEWKYASKDRVYKYDNVF</sequence>